<sequence>MLRLLRTRLRHAAVAEGGFTLIELMIYSALLLVVLMIVGGLMANVQKAGDKIEATNGQTTDAQQVATVIRTMVSNASALSESFPQTTASSANPGGDVLIMARTQSRSAPAPDQWECVAWFYDSVGHAIYQETSDTAIAFPTGGPSGSWTMLAHYVAPSDTTQQAITASANSVTLNLSLSTRPGAAPATIQTVAYIRGITTPVSAPCF</sequence>
<feature type="transmembrane region" description="Helical" evidence="1">
    <location>
        <begin position="21"/>
        <end position="43"/>
    </location>
</feature>
<keyword evidence="3" id="KW-1185">Reference proteome</keyword>
<dbReference type="EMBL" id="JBHSCN010000002">
    <property type="protein sequence ID" value="MFC4242437.1"/>
    <property type="molecule type" value="Genomic_DNA"/>
</dbReference>
<evidence type="ECO:0000256" key="1">
    <source>
        <dbReference type="SAM" id="Phobius"/>
    </source>
</evidence>
<keyword evidence="1" id="KW-0812">Transmembrane</keyword>
<keyword evidence="1" id="KW-1133">Transmembrane helix</keyword>
<accession>A0ABV8Q1V5</accession>
<gene>
    <name evidence="2" type="ORF">ACFOYW_03550</name>
</gene>
<name>A0ABV8Q1V5_9MICO</name>
<evidence type="ECO:0000313" key="3">
    <source>
        <dbReference type="Proteomes" id="UP001595900"/>
    </source>
</evidence>
<evidence type="ECO:0000313" key="2">
    <source>
        <dbReference type="EMBL" id="MFC4242437.1"/>
    </source>
</evidence>
<comment type="caution">
    <text evidence="2">The sequence shown here is derived from an EMBL/GenBank/DDBJ whole genome shotgun (WGS) entry which is preliminary data.</text>
</comment>
<dbReference type="Proteomes" id="UP001595900">
    <property type="component" value="Unassembled WGS sequence"/>
</dbReference>
<reference evidence="3" key="1">
    <citation type="journal article" date="2019" name="Int. J. Syst. Evol. Microbiol.">
        <title>The Global Catalogue of Microorganisms (GCM) 10K type strain sequencing project: providing services to taxonomists for standard genome sequencing and annotation.</title>
        <authorList>
            <consortium name="The Broad Institute Genomics Platform"/>
            <consortium name="The Broad Institute Genome Sequencing Center for Infectious Disease"/>
            <person name="Wu L."/>
            <person name="Ma J."/>
        </authorList>
    </citation>
    <scope>NUCLEOTIDE SEQUENCE [LARGE SCALE GENOMIC DNA]</scope>
    <source>
        <strain evidence="3">CGMCC 1.10363</strain>
    </source>
</reference>
<protein>
    <submittedName>
        <fullName evidence="2">Type II secretion system protein J</fullName>
    </submittedName>
</protein>
<dbReference type="RefSeq" id="WP_390227267.1">
    <property type="nucleotide sequence ID" value="NZ_JBHSCN010000002.1"/>
</dbReference>
<keyword evidence="1" id="KW-0472">Membrane</keyword>
<proteinExistence type="predicted"/>
<organism evidence="2 3">
    <name type="scientific">Gryllotalpicola reticulitermitis</name>
    <dbReference type="NCBI Taxonomy" id="1184153"/>
    <lineage>
        <taxon>Bacteria</taxon>
        <taxon>Bacillati</taxon>
        <taxon>Actinomycetota</taxon>
        <taxon>Actinomycetes</taxon>
        <taxon>Micrococcales</taxon>
        <taxon>Microbacteriaceae</taxon>
        <taxon>Gryllotalpicola</taxon>
    </lineage>
</organism>